<dbReference type="PANTHER" id="PTHR37442">
    <property type="entry name" value="F18A1.7 PROTEIN-RELATED"/>
    <property type="match status" value="1"/>
</dbReference>
<evidence type="ECO:0000256" key="2">
    <source>
        <dbReference type="SAM" id="SignalP"/>
    </source>
</evidence>
<keyword evidence="5" id="KW-1185">Reference proteome</keyword>
<protein>
    <recommendedName>
        <fullName evidence="3">Chondroitin proteoglycan 4 domain-containing protein</fullName>
    </recommendedName>
</protein>
<gene>
    <name evidence="4" type="ORF">CYNAS_LOCUS3959</name>
</gene>
<feature type="region of interest" description="Disordered" evidence="1">
    <location>
        <begin position="380"/>
        <end position="422"/>
    </location>
</feature>
<sequence>MVRHNNMEIEWVIVTLFYSLLIISNCEIVQHPVSSHKSPLDHSGRSSDVEQPTFWTNSDKYDINPAPCHTACSTPVVEVMTSTTGAFFRSESFKESMYKSCQAYYEAQACMMFNSHCGTDSMFESMTSGLKYMCEEQVEAFRAVVDCIDQNSHRVKEDCDRHCHSNSLAAGLMLKDTVMTQLDHPVVSKNVNMRRIIEPHMPRLFFSESCRIAECVMGCTRLKFNMLCDGTAGSLLMEMLTRPLSEEAEAFPSATYLTSFLGGLLPRTCEFLTSKGRHSFRIDPELDEEIKRMYSEKHRAAGASLPNPLAEPILMDNPFLELPLLLSPVSPIDNPGISALSQISPMRELFTKEYGLEMEKQETSKKLGEYNHISMDELEEADNSTVPDVGDDSNSTVSGTEKSPELKLTRSSRAETDGPDDEYLTVARILTGNSSLSELPQEKDSSDEALLVTSNSSAGGTDPMKFKEGSGESEEGFVYSVDGKRKLPPHLVEGGKSYKIYTVANEDVQGELVCYIEPH</sequence>
<comment type="caution">
    <text evidence="4">The sequence shown here is derived from an EMBL/GenBank/DDBJ whole genome shotgun (WGS) entry which is preliminary data.</text>
</comment>
<feature type="signal peptide" evidence="2">
    <location>
        <begin position="1"/>
        <end position="26"/>
    </location>
</feature>
<dbReference type="AlphaFoldDB" id="A0AA36DRD7"/>
<dbReference type="Pfam" id="PF15481">
    <property type="entry name" value="CPG4"/>
    <property type="match status" value="1"/>
</dbReference>
<evidence type="ECO:0000313" key="4">
    <source>
        <dbReference type="EMBL" id="CAJ0591976.1"/>
    </source>
</evidence>
<feature type="region of interest" description="Disordered" evidence="1">
    <location>
        <begin position="453"/>
        <end position="474"/>
    </location>
</feature>
<dbReference type="InterPro" id="IPR029153">
    <property type="entry name" value="CPG4"/>
</dbReference>
<evidence type="ECO:0000313" key="5">
    <source>
        <dbReference type="Proteomes" id="UP001176961"/>
    </source>
</evidence>
<reference evidence="4" key="1">
    <citation type="submission" date="2023-07" db="EMBL/GenBank/DDBJ databases">
        <authorList>
            <consortium name="CYATHOMIX"/>
        </authorList>
    </citation>
    <scope>NUCLEOTIDE SEQUENCE</scope>
    <source>
        <strain evidence="4">N/A</strain>
    </source>
</reference>
<evidence type="ECO:0000259" key="3">
    <source>
        <dbReference type="Pfam" id="PF15481"/>
    </source>
</evidence>
<accession>A0AA36DRD7</accession>
<name>A0AA36DRD7_CYLNA</name>
<keyword evidence="2" id="KW-0732">Signal</keyword>
<feature type="compositionally biased region" description="Polar residues" evidence="1">
    <location>
        <begin position="392"/>
        <end position="401"/>
    </location>
</feature>
<dbReference type="EMBL" id="CATQJL010000001">
    <property type="protein sequence ID" value="CAJ0591976.1"/>
    <property type="molecule type" value="Genomic_DNA"/>
</dbReference>
<dbReference type="InterPro" id="IPR053123">
    <property type="entry name" value="CPG4-like"/>
</dbReference>
<evidence type="ECO:0000256" key="1">
    <source>
        <dbReference type="SAM" id="MobiDB-lite"/>
    </source>
</evidence>
<feature type="compositionally biased region" description="Basic and acidic residues" evidence="1">
    <location>
        <begin position="402"/>
        <end position="416"/>
    </location>
</feature>
<dbReference type="Proteomes" id="UP001176961">
    <property type="component" value="Unassembled WGS sequence"/>
</dbReference>
<organism evidence="4 5">
    <name type="scientific">Cylicocyclus nassatus</name>
    <name type="common">Nematode worm</name>
    <dbReference type="NCBI Taxonomy" id="53992"/>
    <lineage>
        <taxon>Eukaryota</taxon>
        <taxon>Metazoa</taxon>
        <taxon>Ecdysozoa</taxon>
        <taxon>Nematoda</taxon>
        <taxon>Chromadorea</taxon>
        <taxon>Rhabditida</taxon>
        <taxon>Rhabditina</taxon>
        <taxon>Rhabditomorpha</taxon>
        <taxon>Strongyloidea</taxon>
        <taxon>Strongylidae</taxon>
        <taxon>Cylicocyclus</taxon>
    </lineage>
</organism>
<feature type="domain" description="Chondroitin proteoglycan 4" evidence="3">
    <location>
        <begin position="68"/>
        <end position="164"/>
    </location>
</feature>
<proteinExistence type="predicted"/>
<dbReference type="PANTHER" id="PTHR37442:SF2">
    <property type="entry name" value="CHONDROITIN PROTEOGLYCAN 4"/>
    <property type="match status" value="1"/>
</dbReference>
<feature type="chain" id="PRO_5041319714" description="Chondroitin proteoglycan 4 domain-containing protein" evidence="2">
    <location>
        <begin position="27"/>
        <end position="519"/>
    </location>
</feature>